<dbReference type="InterPro" id="IPR017961">
    <property type="entry name" value="DNA_pol_Y-fam_little_finger"/>
</dbReference>
<dbReference type="PANTHER" id="PTHR35369:SF2">
    <property type="entry name" value="BLR3025 PROTEIN"/>
    <property type="match status" value="1"/>
</dbReference>
<dbReference type="Gene3D" id="3.30.70.270">
    <property type="match status" value="1"/>
</dbReference>
<keyword evidence="1" id="KW-0227">DNA damage</keyword>
<dbReference type="Proteomes" id="UP001431429">
    <property type="component" value="Unassembled WGS sequence"/>
</dbReference>
<accession>A0ABT0US04</accession>
<dbReference type="RefSeq" id="WP_250921737.1">
    <property type="nucleotide sequence ID" value="NZ_JAMQAW010000030.1"/>
</dbReference>
<dbReference type="InterPro" id="IPR043502">
    <property type="entry name" value="DNA/RNA_pol_sf"/>
</dbReference>
<evidence type="ECO:0000256" key="3">
    <source>
        <dbReference type="SAM" id="MobiDB-lite"/>
    </source>
</evidence>
<dbReference type="PANTHER" id="PTHR35369">
    <property type="entry name" value="BLR3025 PROTEIN-RELATED"/>
    <property type="match status" value="1"/>
</dbReference>
<dbReference type="InterPro" id="IPR036775">
    <property type="entry name" value="DNA_pol_Y-fam_lit_finger_sf"/>
</dbReference>
<feature type="region of interest" description="Disordered" evidence="3">
    <location>
        <begin position="1"/>
        <end position="25"/>
    </location>
</feature>
<comment type="caution">
    <text evidence="5">The sequence shown here is derived from an EMBL/GenBank/DDBJ whole genome shotgun (WGS) entry which is preliminary data.</text>
</comment>
<sequence length="356" mass="38749">MTQYANGAMSRYDSARPGTSLADNTPVGTRHVLRVHYHLEGSGYDPELYGSLLEQLHGITPRVQAIPPTDADCDITGALRYFSCGPHELAQLIQMRVTALHGVGTTLGSAGNRMLAAMAVDTTAPGGITHLSSEPEAIASFLRPRQVGALYGVGPAMAGLLARHGLHTIGAVADTAPGTLQRLLGRTQGRLLHERAHGLDTRPVTPQAPSRSYRADHAFLRDELDPDRHRRAVLALVEELGIRLRSEHQITRRLTLTMRYADGSTTTRTRTLPESTSHGIALVRVAYDLYETFGLQRARVRGIAVRAEELQPIEDEITQLTFDPADDRARRIEISADRARARFGPGAVRAATLADV</sequence>
<reference evidence="5" key="1">
    <citation type="submission" date="2022-06" db="EMBL/GenBank/DDBJ databases">
        <title>Genome public.</title>
        <authorList>
            <person name="Sun Q."/>
        </authorList>
    </citation>
    <scope>NUCLEOTIDE SEQUENCE</scope>
    <source>
        <strain evidence="5">CWNU-1</strain>
    </source>
</reference>
<comment type="function">
    <text evidence="2">Poorly processive, error-prone DNA polymerase involved in untargeted mutagenesis. Copies undamaged DNA at stalled replication forks, which arise in vivo from mismatched or misaligned primer ends. These misaligned primers can be extended by PolIV. Exhibits no 3'-5' exonuclease (proofreading) activity. May be involved in translesional synthesis, in conjunction with the beta clamp from PolIII.</text>
</comment>
<dbReference type="SUPFAM" id="SSF56672">
    <property type="entry name" value="DNA/RNA polymerases"/>
    <property type="match status" value="1"/>
</dbReference>
<dbReference type="EMBL" id="JAMQAW010000030">
    <property type="protein sequence ID" value="MCM2391408.1"/>
    <property type="molecule type" value="Genomic_DNA"/>
</dbReference>
<keyword evidence="6" id="KW-1185">Reference proteome</keyword>
<dbReference type="SUPFAM" id="SSF100879">
    <property type="entry name" value="Lesion bypass DNA polymerase (Y-family), little finger domain"/>
    <property type="match status" value="1"/>
</dbReference>
<dbReference type="InterPro" id="IPR043128">
    <property type="entry name" value="Rev_trsase/Diguanyl_cyclase"/>
</dbReference>
<dbReference type="Pfam" id="PF11799">
    <property type="entry name" value="IMS_C"/>
    <property type="match status" value="1"/>
</dbReference>
<evidence type="ECO:0000259" key="4">
    <source>
        <dbReference type="Pfam" id="PF11799"/>
    </source>
</evidence>
<evidence type="ECO:0000313" key="5">
    <source>
        <dbReference type="EMBL" id="MCM2391408.1"/>
    </source>
</evidence>
<proteinExistence type="predicted"/>
<gene>
    <name evidence="5" type="ORF">NBG84_24495</name>
</gene>
<organism evidence="5 6">
    <name type="scientific">Streptomyces albipurpureus</name>
    <dbReference type="NCBI Taxonomy" id="2897419"/>
    <lineage>
        <taxon>Bacteria</taxon>
        <taxon>Bacillati</taxon>
        <taxon>Actinomycetota</taxon>
        <taxon>Actinomycetes</taxon>
        <taxon>Kitasatosporales</taxon>
        <taxon>Streptomycetaceae</taxon>
        <taxon>Streptomyces</taxon>
    </lineage>
</organism>
<evidence type="ECO:0000313" key="6">
    <source>
        <dbReference type="Proteomes" id="UP001431429"/>
    </source>
</evidence>
<evidence type="ECO:0000256" key="2">
    <source>
        <dbReference type="ARBA" id="ARBA00025589"/>
    </source>
</evidence>
<feature type="domain" description="DNA polymerase Y-family little finger" evidence="4">
    <location>
        <begin position="211"/>
        <end position="320"/>
    </location>
</feature>
<protein>
    <recommendedName>
        <fullName evidence="4">DNA polymerase Y-family little finger domain-containing protein</fullName>
    </recommendedName>
</protein>
<evidence type="ECO:0000256" key="1">
    <source>
        <dbReference type="ARBA" id="ARBA00022763"/>
    </source>
</evidence>
<dbReference type="Gene3D" id="3.30.1490.100">
    <property type="entry name" value="DNA polymerase, Y-family, little finger domain"/>
    <property type="match status" value="1"/>
</dbReference>
<dbReference type="Gene3D" id="1.10.150.20">
    <property type="entry name" value="5' to 3' exonuclease, C-terminal subdomain"/>
    <property type="match status" value="1"/>
</dbReference>
<dbReference type="InterPro" id="IPR050356">
    <property type="entry name" value="SulA_CellDiv_inhibitor"/>
</dbReference>
<name>A0ABT0US04_9ACTN</name>